<dbReference type="EMBL" id="KQ474073">
    <property type="protein sequence ID" value="KPV78478.1"/>
    <property type="molecule type" value="Genomic_DNA"/>
</dbReference>
<feature type="domain" description="Fatty acid hydroxylase" evidence="5">
    <location>
        <begin position="154"/>
        <end position="291"/>
    </location>
</feature>
<sequence length="315" mass="37002">MASVYEQMFNNATVLVTNFVETTKHEAASFYSAVDPSQLNWLERLWMSWYVKIGDPILATGIMSFVMHEVVYFGRCVPWILIDYMGWFKQYKLQQDKSMSMEKQWQCTKAVLKTHFSVELPQIYLFHPLAVSAGMKTYEVPFPSLWKQMLPQIALFFFIEDTWHYFVHRLMHHRALYKHVHKVHHEWSAPSGLAAEHAHPIEVFVLGLGTVGAPLLYCYLSGGNMHIITMYLWICLRLAQAIDAHSGYDFPWSLRHFLPFWAGAEHHDYHHEKFMDCYSSSFRHWDMLLGTEKKYHAYRAKQKAEKAALVEKKSL</sequence>
<organism evidence="6 7">
    <name type="scientific">Rhodotorula graminis (strain WP1)</name>
    <dbReference type="NCBI Taxonomy" id="578459"/>
    <lineage>
        <taxon>Eukaryota</taxon>
        <taxon>Fungi</taxon>
        <taxon>Dikarya</taxon>
        <taxon>Basidiomycota</taxon>
        <taxon>Pucciniomycotina</taxon>
        <taxon>Microbotryomycetes</taxon>
        <taxon>Sporidiobolales</taxon>
        <taxon>Sporidiobolaceae</taxon>
        <taxon>Rhodotorula</taxon>
    </lineage>
</organism>
<evidence type="ECO:0000256" key="1">
    <source>
        <dbReference type="ARBA" id="ARBA00004370"/>
    </source>
</evidence>
<dbReference type="GeneID" id="28978929"/>
<dbReference type="GO" id="GO:0016020">
    <property type="term" value="C:membrane"/>
    <property type="evidence" value="ECO:0007669"/>
    <property type="project" value="UniProtKB-SubCell"/>
</dbReference>
<reference evidence="6 7" key="1">
    <citation type="journal article" date="2015" name="Front. Microbiol.">
        <title>Genome sequence of the plant growth promoting endophytic yeast Rhodotorula graminis WP1.</title>
        <authorList>
            <person name="Firrincieli A."/>
            <person name="Otillar R."/>
            <person name="Salamov A."/>
            <person name="Schmutz J."/>
            <person name="Khan Z."/>
            <person name="Redman R.S."/>
            <person name="Fleck N.D."/>
            <person name="Lindquist E."/>
            <person name="Grigoriev I.V."/>
            <person name="Doty S.L."/>
        </authorList>
    </citation>
    <scope>NUCLEOTIDE SEQUENCE [LARGE SCALE GENOMIC DNA]</scope>
    <source>
        <strain evidence="6 7">WP1</strain>
    </source>
</reference>
<keyword evidence="7" id="KW-1185">Reference proteome</keyword>
<dbReference type="InterPro" id="IPR006694">
    <property type="entry name" value="Fatty_acid_hydroxylase"/>
</dbReference>
<dbReference type="GO" id="GO:0016491">
    <property type="term" value="F:oxidoreductase activity"/>
    <property type="evidence" value="ECO:0007669"/>
    <property type="project" value="InterPro"/>
</dbReference>
<evidence type="ECO:0000256" key="4">
    <source>
        <dbReference type="ARBA" id="ARBA00023136"/>
    </source>
</evidence>
<dbReference type="GO" id="GO:0005506">
    <property type="term" value="F:iron ion binding"/>
    <property type="evidence" value="ECO:0007669"/>
    <property type="project" value="InterPro"/>
</dbReference>
<dbReference type="RefSeq" id="XP_018274527.1">
    <property type="nucleotide sequence ID" value="XM_018418482.1"/>
</dbReference>
<evidence type="ECO:0000256" key="2">
    <source>
        <dbReference type="ARBA" id="ARBA00022692"/>
    </source>
</evidence>
<proteinExistence type="predicted"/>
<dbReference type="PANTHER" id="PTHR11863">
    <property type="entry name" value="STEROL DESATURASE"/>
    <property type="match status" value="1"/>
</dbReference>
<evidence type="ECO:0000313" key="7">
    <source>
        <dbReference type="Proteomes" id="UP000053890"/>
    </source>
</evidence>
<dbReference type="GO" id="GO:0008610">
    <property type="term" value="P:lipid biosynthetic process"/>
    <property type="evidence" value="ECO:0007669"/>
    <property type="project" value="InterPro"/>
</dbReference>
<keyword evidence="2" id="KW-0812">Transmembrane</keyword>
<dbReference type="STRING" id="578459.A0A194SCL9"/>
<dbReference type="Pfam" id="PF04116">
    <property type="entry name" value="FA_hydroxylase"/>
    <property type="match status" value="1"/>
</dbReference>
<dbReference type="AlphaFoldDB" id="A0A194SCL9"/>
<keyword evidence="3" id="KW-1133">Transmembrane helix</keyword>
<comment type="subcellular location">
    <subcellularLocation>
        <location evidence="1">Membrane</location>
    </subcellularLocation>
</comment>
<evidence type="ECO:0000259" key="5">
    <source>
        <dbReference type="Pfam" id="PF04116"/>
    </source>
</evidence>
<evidence type="ECO:0000313" key="6">
    <source>
        <dbReference type="EMBL" id="KPV78478.1"/>
    </source>
</evidence>
<name>A0A194SCL9_RHOGW</name>
<dbReference type="OMA" id="IVHEFIY"/>
<accession>A0A194SCL9</accession>
<protein>
    <recommendedName>
        <fullName evidence="5">Fatty acid hydroxylase domain-containing protein</fullName>
    </recommendedName>
</protein>
<evidence type="ECO:0000256" key="3">
    <source>
        <dbReference type="ARBA" id="ARBA00022989"/>
    </source>
</evidence>
<dbReference type="Proteomes" id="UP000053890">
    <property type="component" value="Unassembled WGS sequence"/>
</dbReference>
<dbReference type="InterPro" id="IPR050307">
    <property type="entry name" value="Sterol_Desaturase_Related"/>
</dbReference>
<keyword evidence="4" id="KW-0472">Membrane</keyword>
<dbReference type="OrthoDB" id="1658724at2759"/>
<gene>
    <name evidence="6" type="ORF">RHOBADRAFT_64416</name>
</gene>